<evidence type="ECO:0000256" key="1">
    <source>
        <dbReference type="ARBA" id="ARBA00010759"/>
    </source>
</evidence>
<dbReference type="EMBL" id="CADCUI010000035">
    <property type="protein sequence ID" value="CAA9349944.1"/>
    <property type="molecule type" value="Genomic_DNA"/>
</dbReference>
<dbReference type="CDD" id="cd00487">
    <property type="entry name" value="Pep_deformylase"/>
    <property type="match status" value="1"/>
</dbReference>
<dbReference type="SUPFAM" id="SSF56420">
    <property type="entry name" value="Peptide deformylase"/>
    <property type="match status" value="1"/>
</dbReference>
<feature type="binding site" evidence="6">
    <location>
        <position position="130"/>
    </location>
    <ligand>
        <name>Fe cation</name>
        <dbReference type="ChEBI" id="CHEBI:24875"/>
    </ligand>
</feature>
<feature type="binding site" evidence="6">
    <location>
        <position position="134"/>
    </location>
    <ligand>
        <name>Fe cation</name>
        <dbReference type="ChEBI" id="CHEBI:24875"/>
    </ligand>
</feature>
<dbReference type="PANTHER" id="PTHR10458:SF2">
    <property type="entry name" value="PEPTIDE DEFORMYLASE, MITOCHONDRIAL"/>
    <property type="match status" value="1"/>
</dbReference>
<comment type="cofactor">
    <cofactor evidence="6">
        <name>Fe(2+)</name>
        <dbReference type="ChEBI" id="CHEBI:29033"/>
    </cofactor>
    <text evidence="6">Binds 1 Fe(2+) ion.</text>
</comment>
<dbReference type="NCBIfam" id="TIGR00079">
    <property type="entry name" value="pept_deformyl"/>
    <property type="match status" value="1"/>
</dbReference>
<proteinExistence type="inferred from homology"/>
<dbReference type="PANTHER" id="PTHR10458">
    <property type="entry name" value="PEPTIDE DEFORMYLASE"/>
    <property type="match status" value="1"/>
</dbReference>
<organism evidence="8">
    <name type="scientific">uncultured Nocardioidaceae bacterium</name>
    <dbReference type="NCBI Taxonomy" id="253824"/>
    <lineage>
        <taxon>Bacteria</taxon>
        <taxon>Bacillati</taxon>
        <taxon>Actinomycetota</taxon>
        <taxon>Actinomycetes</taxon>
        <taxon>Propionibacteriales</taxon>
        <taxon>Nocardioidaceae</taxon>
        <taxon>environmental samples</taxon>
    </lineage>
</organism>
<gene>
    <name evidence="6" type="primary">def</name>
    <name evidence="8" type="ORF">AVDCRST_MAG34-1700</name>
</gene>
<dbReference type="Gene3D" id="3.90.45.10">
    <property type="entry name" value="Peptide deformylase"/>
    <property type="match status" value="1"/>
</dbReference>
<dbReference type="NCBIfam" id="NF001159">
    <property type="entry name" value="PRK00150.1-3"/>
    <property type="match status" value="1"/>
</dbReference>
<dbReference type="InterPro" id="IPR023635">
    <property type="entry name" value="Peptide_deformylase"/>
</dbReference>
<keyword evidence="3 6" id="KW-0378">Hydrolase</keyword>
<reference evidence="8" key="1">
    <citation type="submission" date="2020-02" db="EMBL/GenBank/DDBJ databases">
        <authorList>
            <person name="Meier V. D."/>
        </authorList>
    </citation>
    <scope>NUCLEOTIDE SEQUENCE</scope>
    <source>
        <strain evidence="8">AVDCRST_MAG34</strain>
    </source>
</reference>
<comment type="similarity">
    <text evidence="1 6">Belongs to the polypeptide deformylase family.</text>
</comment>
<evidence type="ECO:0000256" key="3">
    <source>
        <dbReference type="ARBA" id="ARBA00022801"/>
    </source>
</evidence>
<dbReference type="EC" id="3.5.1.88" evidence="6"/>
<dbReference type="GO" id="GO:0046872">
    <property type="term" value="F:metal ion binding"/>
    <property type="evidence" value="ECO:0007669"/>
    <property type="project" value="UniProtKB-KW"/>
</dbReference>
<dbReference type="GO" id="GO:0006412">
    <property type="term" value="P:translation"/>
    <property type="evidence" value="ECO:0007669"/>
    <property type="project" value="UniProtKB-UniRule"/>
</dbReference>
<dbReference type="Pfam" id="PF01327">
    <property type="entry name" value="Pep_deformylase"/>
    <property type="match status" value="1"/>
</dbReference>
<evidence type="ECO:0000256" key="5">
    <source>
        <dbReference type="ARBA" id="ARBA00023004"/>
    </source>
</evidence>
<evidence type="ECO:0000313" key="8">
    <source>
        <dbReference type="EMBL" id="CAA9349944.1"/>
    </source>
</evidence>
<name>A0A6J4M6Z8_9ACTN</name>
<feature type="region of interest" description="Disordered" evidence="7">
    <location>
        <begin position="172"/>
        <end position="194"/>
    </location>
</feature>
<keyword evidence="2 6" id="KW-0479">Metal-binding</keyword>
<evidence type="ECO:0000256" key="6">
    <source>
        <dbReference type="HAMAP-Rule" id="MF_00163"/>
    </source>
</evidence>
<evidence type="ECO:0000256" key="2">
    <source>
        <dbReference type="ARBA" id="ARBA00022723"/>
    </source>
</evidence>
<dbReference type="GO" id="GO:0042586">
    <property type="term" value="F:peptide deformylase activity"/>
    <property type="evidence" value="ECO:0007669"/>
    <property type="project" value="UniProtKB-UniRule"/>
</dbReference>
<keyword evidence="5 6" id="KW-0408">Iron</keyword>
<comment type="catalytic activity">
    <reaction evidence="6">
        <text>N-terminal N-formyl-L-methionyl-[peptide] + H2O = N-terminal L-methionyl-[peptide] + formate</text>
        <dbReference type="Rhea" id="RHEA:24420"/>
        <dbReference type="Rhea" id="RHEA-COMP:10639"/>
        <dbReference type="Rhea" id="RHEA-COMP:10640"/>
        <dbReference type="ChEBI" id="CHEBI:15377"/>
        <dbReference type="ChEBI" id="CHEBI:15740"/>
        <dbReference type="ChEBI" id="CHEBI:49298"/>
        <dbReference type="ChEBI" id="CHEBI:64731"/>
        <dbReference type="EC" id="3.5.1.88"/>
    </reaction>
</comment>
<dbReference type="InterPro" id="IPR036821">
    <property type="entry name" value="Peptide_deformylase_sf"/>
</dbReference>
<evidence type="ECO:0000256" key="7">
    <source>
        <dbReference type="SAM" id="MobiDB-lite"/>
    </source>
</evidence>
<sequence>MSVQPIRLFGDPVLRTPAAPVTDFDAELRKLVQDLTDTMLEAPGAGLAAPQIGVGLRVFTWYVDGEVGHLVNPDLSLSEETQDGEEGCLSIPDLVFDCRRALRVVARGFDMHGEPVTIEGSDLLARAVQHETDHLDGVLFVERLDAETRKLAMKAIRESDWFGAPPALKVSPHPLPTSGLTRPAGTGGLPRLGL</sequence>
<dbReference type="PRINTS" id="PR01576">
    <property type="entry name" value="PDEFORMYLASE"/>
</dbReference>
<dbReference type="AlphaFoldDB" id="A0A6J4M6Z8"/>
<comment type="function">
    <text evidence="6">Removes the formyl group from the N-terminal Met of newly synthesized proteins. Requires at least a dipeptide for an efficient rate of reaction. N-terminal L-methionine is a prerequisite for activity but the enzyme has broad specificity at other positions.</text>
</comment>
<protein>
    <recommendedName>
        <fullName evidence="6">Peptide deformylase</fullName>
        <shortName evidence="6">PDF</shortName>
        <ecNumber evidence="6">3.5.1.88</ecNumber>
    </recommendedName>
    <alternativeName>
        <fullName evidence="6">Polypeptide deformylase</fullName>
    </alternativeName>
</protein>
<evidence type="ECO:0000256" key="4">
    <source>
        <dbReference type="ARBA" id="ARBA00022917"/>
    </source>
</evidence>
<feature type="compositionally biased region" description="Gly residues" evidence="7">
    <location>
        <begin position="185"/>
        <end position="194"/>
    </location>
</feature>
<dbReference type="PIRSF" id="PIRSF004749">
    <property type="entry name" value="Pep_def"/>
    <property type="match status" value="1"/>
</dbReference>
<dbReference type="HAMAP" id="MF_00163">
    <property type="entry name" value="Pep_deformylase"/>
    <property type="match status" value="1"/>
</dbReference>
<feature type="binding site" evidence="6">
    <location>
        <position position="88"/>
    </location>
    <ligand>
        <name>Fe cation</name>
        <dbReference type="ChEBI" id="CHEBI:24875"/>
    </ligand>
</feature>
<keyword evidence="4 6" id="KW-0648">Protein biosynthesis</keyword>
<feature type="active site" evidence="6">
    <location>
        <position position="131"/>
    </location>
</feature>
<accession>A0A6J4M6Z8</accession>